<dbReference type="Gene3D" id="3.50.50.60">
    <property type="entry name" value="FAD/NAD(P)-binding domain"/>
    <property type="match status" value="2"/>
</dbReference>
<proteinExistence type="inferred from homology"/>
<reference evidence="6 7" key="1">
    <citation type="journal article" date="2018" name="Front. Microbiol.">
        <title>Genomic and genetic insights into a cosmopolitan fungus, Paecilomyces variotii (Eurotiales).</title>
        <authorList>
            <person name="Urquhart A.S."/>
            <person name="Mondo S.J."/>
            <person name="Makela M.R."/>
            <person name="Hane J.K."/>
            <person name="Wiebenga A."/>
            <person name="He G."/>
            <person name="Mihaltcheva S."/>
            <person name="Pangilinan J."/>
            <person name="Lipzen A."/>
            <person name="Barry K."/>
            <person name="de Vries R.P."/>
            <person name="Grigoriev I.V."/>
            <person name="Idnurm A."/>
        </authorList>
    </citation>
    <scope>NUCLEOTIDE SEQUENCE [LARGE SCALE GENOMIC DNA]</scope>
    <source>
        <strain evidence="6 7">CBS 101075</strain>
    </source>
</reference>
<name>A0A443I2Y9_BYSSP</name>
<evidence type="ECO:0000313" key="6">
    <source>
        <dbReference type="EMBL" id="RWQ98376.1"/>
    </source>
</evidence>
<evidence type="ECO:0000256" key="1">
    <source>
        <dbReference type="ARBA" id="ARBA00009333"/>
    </source>
</evidence>
<protein>
    <recommendedName>
        <fullName evidence="5">FAD/NAD(P)-binding domain-containing protein</fullName>
    </recommendedName>
</protein>
<evidence type="ECO:0000313" key="7">
    <source>
        <dbReference type="Proteomes" id="UP000283841"/>
    </source>
</evidence>
<dbReference type="AlphaFoldDB" id="A0A443I2Y9"/>
<dbReference type="InterPro" id="IPR023753">
    <property type="entry name" value="FAD/NAD-binding_dom"/>
</dbReference>
<dbReference type="Proteomes" id="UP000283841">
    <property type="component" value="Unassembled WGS sequence"/>
</dbReference>
<dbReference type="STRING" id="264951.A0A443I2Y9"/>
<keyword evidence="7" id="KW-1185">Reference proteome</keyword>
<dbReference type="InterPro" id="IPR050097">
    <property type="entry name" value="Ferredoxin-NADP_redctase_2"/>
</dbReference>
<comment type="caution">
    <text evidence="6">The sequence shown here is derived from an EMBL/GenBank/DDBJ whole genome shotgun (WGS) entry which is preliminary data.</text>
</comment>
<keyword evidence="4" id="KW-1133">Transmembrane helix</keyword>
<dbReference type="Pfam" id="PF07992">
    <property type="entry name" value="Pyr_redox_2"/>
    <property type="match status" value="1"/>
</dbReference>
<feature type="domain" description="FAD/NAD(P)-binding" evidence="5">
    <location>
        <begin position="105"/>
        <end position="403"/>
    </location>
</feature>
<dbReference type="GO" id="GO:0097237">
    <property type="term" value="P:cellular response to toxic substance"/>
    <property type="evidence" value="ECO:0007669"/>
    <property type="project" value="UniProtKB-ARBA"/>
</dbReference>
<evidence type="ECO:0000256" key="2">
    <source>
        <dbReference type="ARBA" id="ARBA00022630"/>
    </source>
</evidence>
<evidence type="ECO:0000256" key="4">
    <source>
        <dbReference type="SAM" id="Phobius"/>
    </source>
</evidence>
<keyword evidence="3" id="KW-0560">Oxidoreductase</keyword>
<dbReference type="RefSeq" id="XP_028488021.1">
    <property type="nucleotide sequence ID" value="XM_028630019.1"/>
</dbReference>
<dbReference type="PRINTS" id="PR00469">
    <property type="entry name" value="PNDRDTASEII"/>
</dbReference>
<dbReference type="GO" id="GO:0016491">
    <property type="term" value="F:oxidoreductase activity"/>
    <property type="evidence" value="ECO:0007669"/>
    <property type="project" value="UniProtKB-KW"/>
</dbReference>
<dbReference type="PANTHER" id="PTHR48105">
    <property type="entry name" value="THIOREDOXIN REDUCTASE 1-RELATED-RELATED"/>
    <property type="match status" value="1"/>
</dbReference>
<evidence type="ECO:0000256" key="3">
    <source>
        <dbReference type="ARBA" id="ARBA00023002"/>
    </source>
</evidence>
<keyword evidence="4" id="KW-0472">Membrane</keyword>
<dbReference type="VEuPathDB" id="FungiDB:C8Q69DRAFT_458749"/>
<dbReference type="PRINTS" id="PR00368">
    <property type="entry name" value="FADPNR"/>
</dbReference>
<keyword evidence="4" id="KW-0812">Transmembrane</keyword>
<comment type="similarity">
    <text evidence="1">Belongs to the class-II pyridine nucleotide-disulfide oxidoreductase family.</text>
</comment>
<dbReference type="InterPro" id="IPR036188">
    <property type="entry name" value="FAD/NAD-bd_sf"/>
</dbReference>
<sequence>MQGSSALLCKIRVLADQSRSYLSLGTINIFNFLCSVGSMVHLSLSLWRFCLLSLPLASSLSIPQKAIVEESEDSTLIRDLVIDDAELNITDYTSLDEWNPAEWDYDVVIVGGGPAGLAASMSLARVARTSLLYDSQEYRNEQTRYMHDVLGQDGQVPLKFRSTVRQQIEQLYPDYSFWATRKTKVIGIVPLEKGFRVYDDKGGKVTSKRVIMATGIKDVLPDKPGFAEAFGRGMFWCPWCDGHDYKNRKLVVYGKLASAIGSALNMRKLTTDITIVTGGPLSKEDKEAAETRWPGWETVLKNSYKIPIRENDITKVERTTTSMEPKDDQYKVYLNGGGPLDANGIIIHVSTVQTSSLPKQLRLNMDGNGVKVNDNKESSVNGLYVVGDANNDGSTNAYHAMWSAKRAAVHAHVSMSKQEYLDSVPSAMVAVAGGHEDFYRRQMEELESHIGDDVEQMYKALGG</sequence>
<accession>A0A443I2Y9</accession>
<evidence type="ECO:0000259" key="5">
    <source>
        <dbReference type="Pfam" id="PF07992"/>
    </source>
</evidence>
<dbReference type="GeneID" id="39599296"/>
<gene>
    <name evidence="6" type="ORF">C8Q69DRAFT_458749</name>
</gene>
<feature type="transmembrane region" description="Helical" evidence="4">
    <location>
        <begin position="21"/>
        <end position="47"/>
    </location>
</feature>
<keyword evidence="2" id="KW-0285">Flavoprotein</keyword>
<dbReference type="SUPFAM" id="SSF51905">
    <property type="entry name" value="FAD/NAD(P)-binding domain"/>
    <property type="match status" value="1"/>
</dbReference>
<organism evidence="6 7">
    <name type="scientific">Byssochlamys spectabilis</name>
    <name type="common">Paecilomyces variotii</name>
    <dbReference type="NCBI Taxonomy" id="264951"/>
    <lineage>
        <taxon>Eukaryota</taxon>
        <taxon>Fungi</taxon>
        <taxon>Dikarya</taxon>
        <taxon>Ascomycota</taxon>
        <taxon>Pezizomycotina</taxon>
        <taxon>Eurotiomycetes</taxon>
        <taxon>Eurotiomycetidae</taxon>
        <taxon>Eurotiales</taxon>
        <taxon>Thermoascaceae</taxon>
        <taxon>Paecilomyces</taxon>
    </lineage>
</organism>
<dbReference type="EMBL" id="RCNU01000002">
    <property type="protein sequence ID" value="RWQ98376.1"/>
    <property type="molecule type" value="Genomic_DNA"/>
</dbReference>